<dbReference type="GO" id="GO:0005694">
    <property type="term" value="C:chromosome"/>
    <property type="evidence" value="ECO:0007669"/>
    <property type="project" value="UniProtKB-SubCell"/>
</dbReference>
<sequence>MTLVRNILRSSISSIAYLRYLFPEENFADTQLAGLKIKSLIPSSNPEIAAMTEWMENGVFDAIEKHYLKALVFSIFSEFNNPSSLLESYTFKFSYPEDGNISMGMIATAKGQSSKELSYMTREQIQQAWCTLIRTLITLSHTLPPLPQERHVAMRLYYYEDVTPTDYNPPGFTAADDAPNFEFVAEPECVEIGGSVRTKYHAVSLRLDTAMPSFVNSNTENMENGDHSNISDNEESSLESLNEITEKTELAIIAVCENENGTFTKGEIAKKLKLSKSENDDSTIDRIFGRLLDNEIITQVDDDTYQYVSNEANNNRFKHLISKYSKLENEN</sequence>
<dbReference type="OrthoDB" id="1928087at2759"/>
<accession>A0A1J4KJ15</accession>
<dbReference type="Gene3D" id="3.30.900.10">
    <property type="entry name" value="HORMA domain"/>
    <property type="match status" value="1"/>
</dbReference>
<dbReference type="SUPFAM" id="SSF56019">
    <property type="entry name" value="The spindle assembly checkpoint protein mad2"/>
    <property type="match status" value="1"/>
</dbReference>
<dbReference type="PANTHER" id="PTHR48225">
    <property type="entry name" value="HORMA DOMAIN-CONTAINING PROTEIN 1"/>
    <property type="match status" value="1"/>
</dbReference>
<dbReference type="PANTHER" id="PTHR48225:SF7">
    <property type="entry name" value="MEIOSIS-SPECIFIC PROTEIN HOP1"/>
    <property type="match status" value="1"/>
</dbReference>
<gene>
    <name evidence="7" type="ORF">TRFO_19209</name>
</gene>
<dbReference type="Pfam" id="PF02301">
    <property type="entry name" value="HORMA"/>
    <property type="match status" value="1"/>
</dbReference>
<evidence type="ECO:0000256" key="3">
    <source>
        <dbReference type="ARBA" id="ARBA00022454"/>
    </source>
</evidence>
<dbReference type="InterPro" id="IPR051294">
    <property type="entry name" value="HORMA_MeioticProgression"/>
</dbReference>
<dbReference type="PROSITE" id="PS50815">
    <property type="entry name" value="HORMA"/>
    <property type="match status" value="1"/>
</dbReference>
<protein>
    <submittedName>
        <fullName evidence="7">HORMA domain containing protein</fullName>
    </submittedName>
</protein>
<comment type="subcellular location">
    <subcellularLocation>
        <location evidence="2">Chromosome</location>
    </subcellularLocation>
    <subcellularLocation>
        <location evidence="1">Nucleus</location>
    </subcellularLocation>
</comment>
<proteinExistence type="predicted"/>
<dbReference type="Proteomes" id="UP000179807">
    <property type="component" value="Unassembled WGS sequence"/>
</dbReference>
<keyword evidence="3" id="KW-0158">Chromosome</keyword>
<dbReference type="RefSeq" id="XP_068364471.1">
    <property type="nucleotide sequence ID" value="XM_068500657.1"/>
</dbReference>
<evidence type="ECO:0000256" key="5">
    <source>
        <dbReference type="ARBA" id="ARBA00023254"/>
    </source>
</evidence>
<feature type="domain" description="HORMA" evidence="6">
    <location>
        <begin position="1"/>
        <end position="207"/>
    </location>
</feature>
<evidence type="ECO:0000256" key="1">
    <source>
        <dbReference type="ARBA" id="ARBA00004123"/>
    </source>
</evidence>
<name>A0A1J4KJ15_9EUKA</name>
<reference evidence="7" key="1">
    <citation type="submission" date="2016-10" db="EMBL/GenBank/DDBJ databases">
        <authorList>
            <person name="Benchimol M."/>
            <person name="Almeida L.G."/>
            <person name="Vasconcelos A.T."/>
            <person name="Perreira-Neves A."/>
            <person name="Rosa I.A."/>
            <person name="Tasca T."/>
            <person name="Bogo M.R."/>
            <person name="de Souza W."/>
        </authorList>
    </citation>
    <scope>NUCLEOTIDE SEQUENCE [LARGE SCALE GENOMIC DNA]</scope>
    <source>
        <strain evidence="7">K</strain>
    </source>
</reference>
<keyword evidence="4" id="KW-0539">Nucleus</keyword>
<evidence type="ECO:0000259" key="6">
    <source>
        <dbReference type="PROSITE" id="PS50815"/>
    </source>
</evidence>
<keyword evidence="8" id="KW-1185">Reference proteome</keyword>
<dbReference type="GO" id="GO:0051321">
    <property type="term" value="P:meiotic cell cycle"/>
    <property type="evidence" value="ECO:0007669"/>
    <property type="project" value="UniProtKB-KW"/>
</dbReference>
<evidence type="ECO:0000256" key="2">
    <source>
        <dbReference type="ARBA" id="ARBA00004286"/>
    </source>
</evidence>
<evidence type="ECO:0000256" key="4">
    <source>
        <dbReference type="ARBA" id="ARBA00023242"/>
    </source>
</evidence>
<dbReference type="AlphaFoldDB" id="A0A1J4KJ15"/>
<evidence type="ECO:0000313" key="8">
    <source>
        <dbReference type="Proteomes" id="UP000179807"/>
    </source>
</evidence>
<dbReference type="GeneID" id="94835361"/>
<keyword evidence="5" id="KW-0469">Meiosis</keyword>
<dbReference type="VEuPathDB" id="TrichDB:TRFO_19209"/>
<evidence type="ECO:0000313" key="7">
    <source>
        <dbReference type="EMBL" id="OHT11335.1"/>
    </source>
</evidence>
<dbReference type="EMBL" id="MLAK01000590">
    <property type="protein sequence ID" value="OHT11335.1"/>
    <property type="molecule type" value="Genomic_DNA"/>
</dbReference>
<dbReference type="InterPro" id="IPR003511">
    <property type="entry name" value="HORMA_dom"/>
</dbReference>
<organism evidence="7 8">
    <name type="scientific">Tritrichomonas foetus</name>
    <dbReference type="NCBI Taxonomy" id="1144522"/>
    <lineage>
        <taxon>Eukaryota</taxon>
        <taxon>Metamonada</taxon>
        <taxon>Parabasalia</taxon>
        <taxon>Tritrichomonadida</taxon>
        <taxon>Tritrichomonadidae</taxon>
        <taxon>Tritrichomonas</taxon>
    </lineage>
</organism>
<dbReference type="InterPro" id="IPR036570">
    <property type="entry name" value="HORMA_dom_sf"/>
</dbReference>
<comment type="caution">
    <text evidence="7">The sequence shown here is derived from an EMBL/GenBank/DDBJ whole genome shotgun (WGS) entry which is preliminary data.</text>
</comment>
<dbReference type="GO" id="GO:0005634">
    <property type="term" value="C:nucleus"/>
    <property type="evidence" value="ECO:0007669"/>
    <property type="project" value="UniProtKB-SubCell"/>
</dbReference>